<evidence type="ECO:0000313" key="1">
    <source>
        <dbReference type="EMBL" id="JAD29612.1"/>
    </source>
</evidence>
<accession>A0A0A8Z468</accession>
<sequence length="46" mass="5351">MFIISSHITPLCTHTELLYVVCIMSDRVNTILCYVLVYLLWHLPVS</sequence>
<dbReference type="EMBL" id="GBRH01268283">
    <property type="protein sequence ID" value="JAD29612.1"/>
    <property type="molecule type" value="Transcribed_RNA"/>
</dbReference>
<name>A0A0A8Z468_ARUDO</name>
<reference evidence="1" key="1">
    <citation type="submission" date="2014-09" db="EMBL/GenBank/DDBJ databases">
        <authorList>
            <person name="Magalhaes I.L.F."/>
            <person name="Oliveira U."/>
            <person name="Santos F.R."/>
            <person name="Vidigal T.H.D.A."/>
            <person name="Brescovit A.D."/>
            <person name="Santos A.J."/>
        </authorList>
    </citation>
    <scope>NUCLEOTIDE SEQUENCE</scope>
    <source>
        <tissue evidence="1">Shoot tissue taken approximately 20 cm above the soil surface</tissue>
    </source>
</reference>
<protein>
    <submittedName>
        <fullName evidence="1">Uncharacterized protein</fullName>
    </submittedName>
</protein>
<proteinExistence type="predicted"/>
<dbReference type="AlphaFoldDB" id="A0A0A8Z468"/>
<organism evidence="1">
    <name type="scientific">Arundo donax</name>
    <name type="common">Giant reed</name>
    <name type="synonym">Donax arundinaceus</name>
    <dbReference type="NCBI Taxonomy" id="35708"/>
    <lineage>
        <taxon>Eukaryota</taxon>
        <taxon>Viridiplantae</taxon>
        <taxon>Streptophyta</taxon>
        <taxon>Embryophyta</taxon>
        <taxon>Tracheophyta</taxon>
        <taxon>Spermatophyta</taxon>
        <taxon>Magnoliopsida</taxon>
        <taxon>Liliopsida</taxon>
        <taxon>Poales</taxon>
        <taxon>Poaceae</taxon>
        <taxon>PACMAD clade</taxon>
        <taxon>Arundinoideae</taxon>
        <taxon>Arundineae</taxon>
        <taxon>Arundo</taxon>
    </lineage>
</organism>
<reference evidence="1" key="2">
    <citation type="journal article" date="2015" name="Data Brief">
        <title>Shoot transcriptome of the giant reed, Arundo donax.</title>
        <authorList>
            <person name="Barrero R.A."/>
            <person name="Guerrero F.D."/>
            <person name="Moolhuijzen P."/>
            <person name="Goolsby J.A."/>
            <person name="Tidwell J."/>
            <person name="Bellgard S.E."/>
            <person name="Bellgard M.I."/>
        </authorList>
    </citation>
    <scope>NUCLEOTIDE SEQUENCE</scope>
    <source>
        <tissue evidence="1">Shoot tissue taken approximately 20 cm above the soil surface</tissue>
    </source>
</reference>